<name>A0A285HZV0_9FIRM</name>
<dbReference type="Proteomes" id="UP000219573">
    <property type="component" value="Unassembled WGS sequence"/>
</dbReference>
<sequence>MFKNFDRAKRIAGRADYKLSQAKKRYKEFENNVVNSSNELAKVKNKVYEQTIEKRFIPLYQKFKAIELKNIRNNDGNIPISEVEVKEFKQQSIEFKTAIEGILGAAGTGASAGLGALSLAGSVGVASTGTAISSLSGAAATNATLAWFGGGSLASGGLGMAGGMAILGGITLLPALAVGGFIINSKSEKALTEAKQYEKEAIIAIEKIKNGQAFFNALNFKIIEATNVILSLNNRLNFLLDKVEEIDNRLGNKEKYEDSYIEENDGKLIILTHKIAKCLKSILEIPIVNKDGGLNSQLEEVCNSSNILLNEGVI</sequence>
<dbReference type="RefSeq" id="WP_216358837.1">
    <property type="nucleotide sequence ID" value="NZ_OBDZ01000028.1"/>
</dbReference>
<keyword evidence="2" id="KW-0812">Transmembrane</keyword>
<gene>
    <name evidence="3" type="ORF">SAMN06265827_12824</name>
</gene>
<keyword evidence="1" id="KW-0175">Coiled coil</keyword>
<evidence type="ECO:0000256" key="2">
    <source>
        <dbReference type="SAM" id="Phobius"/>
    </source>
</evidence>
<dbReference type="EMBL" id="OBDZ01000028">
    <property type="protein sequence ID" value="SNY41250.1"/>
    <property type="molecule type" value="Genomic_DNA"/>
</dbReference>
<evidence type="ECO:0000313" key="3">
    <source>
        <dbReference type="EMBL" id="SNY41250.1"/>
    </source>
</evidence>
<keyword evidence="2" id="KW-0472">Membrane</keyword>
<dbReference type="AlphaFoldDB" id="A0A285HZV0"/>
<organism evidence="3 4">
    <name type="scientific">Orenia metallireducens</name>
    <dbReference type="NCBI Taxonomy" id="1413210"/>
    <lineage>
        <taxon>Bacteria</taxon>
        <taxon>Bacillati</taxon>
        <taxon>Bacillota</taxon>
        <taxon>Clostridia</taxon>
        <taxon>Halanaerobiales</taxon>
        <taxon>Halobacteroidaceae</taxon>
        <taxon>Orenia</taxon>
    </lineage>
</organism>
<keyword evidence="4" id="KW-1185">Reference proteome</keyword>
<proteinExistence type="predicted"/>
<reference evidence="4" key="1">
    <citation type="submission" date="2017-09" db="EMBL/GenBank/DDBJ databases">
        <authorList>
            <person name="Varghese N."/>
            <person name="Submissions S."/>
        </authorList>
    </citation>
    <scope>NUCLEOTIDE SEQUENCE [LARGE SCALE GENOMIC DNA]</scope>
    <source>
        <strain evidence="4">MSL47</strain>
    </source>
</reference>
<keyword evidence="2" id="KW-1133">Transmembrane helix</keyword>
<feature type="transmembrane region" description="Helical" evidence="2">
    <location>
        <begin position="158"/>
        <end position="183"/>
    </location>
</feature>
<evidence type="ECO:0000256" key="1">
    <source>
        <dbReference type="SAM" id="Coils"/>
    </source>
</evidence>
<accession>A0A285HZV0</accession>
<protein>
    <submittedName>
        <fullName evidence="3">Uncharacterized protein</fullName>
    </submittedName>
</protein>
<feature type="coiled-coil region" evidence="1">
    <location>
        <begin position="19"/>
        <end position="46"/>
    </location>
</feature>
<evidence type="ECO:0000313" key="4">
    <source>
        <dbReference type="Proteomes" id="UP000219573"/>
    </source>
</evidence>